<dbReference type="EMBL" id="JAVRRJ010000007">
    <property type="protein sequence ID" value="KAK5082729.1"/>
    <property type="molecule type" value="Genomic_DNA"/>
</dbReference>
<dbReference type="GO" id="GO:0044183">
    <property type="term" value="F:protein folding chaperone"/>
    <property type="evidence" value="ECO:0007669"/>
    <property type="project" value="TreeGrafter"/>
</dbReference>
<dbReference type="PROSITE" id="PS50076">
    <property type="entry name" value="DNAJ_2"/>
    <property type="match status" value="1"/>
</dbReference>
<feature type="domain" description="J" evidence="2">
    <location>
        <begin position="7"/>
        <end position="76"/>
    </location>
</feature>
<keyword evidence="4" id="KW-1185">Reference proteome</keyword>
<dbReference type="AlphaFoldDB" id="A0AAN7Y4W9"/>
<organism evidence="3 4">
    <name type="scientific">Lithohypha guttulata</name>
    <dbReference type="NCBI Taxonomy" id="1690604"/>
    <lineage>
        <taxon>Eukaryota</taxon>
        <taxon>Fungi</taxon>
        <taxon>Dikarya</taxon>
        <taxon>Ascomycota</taxon>
        <taxon>Pezizomycotina</taxon>
        <taxon>Eurotiomycetes</taxon>
        <taxon>Chaetothyriomycetidae</taxon>
        <taxon>Chaetothyriales</taxon>
        <taxon>Trichomeriaceae</taxon>
        <taxon>Lithohypha</taxon>
    </lineage>
</organism>
<evidence type="ECO:0000313" key="3">
    <source>
        <dbReference type="EMBL" id="KAK5082729.1"/>
    </source>
</evidence>
<dbReference type="PRINTS" id="PR00625">
    <property type="entry name" value="JDOMAIN"/>
</dbReference>
<dbReference type="SUPFAM" id="SSF46565">
    <property type="entry name" value="Chaperone J-domain"/>
    <property type="match status" value="1"/>
</dbReference>
<dbReference type="Proteomes" id="UP001309876">
    <property type="component" value="Unassembled WGS sequence"/>
</dbReference>
<evidence type="ECO:0000313" key="4">
    <source>
        <dbReference type="Proteomes" id="UP001309876"/>
    </source>
</evidence>
<proteinExistence type="predicted"/>
<dbReference type="GO" id="GO:0005634">
    <property type="term" value="C:nucleus"/>
    <property type="evidence" value="ECO:0007669"/>
    <property type="project" value="TreeGrafter"/>
</dbReference>
<sequence>MSDTFIDYYAILDVAPTATQEQIRTAYKKAALKNHPDRVPVDDKSRPARTKKFQRINDAYYTLSDPTRRRDYDATRQFHSGTGTTFDDDEDQGAGDGQKPAAGGFPWSSFFGTKPAQSEEAKFSHDQFGNVFEEMMRDADLAEEDGEDPNRTTRPNTRFWTIVGAASGFGLGVIIGNITGGIAGAAAGAKLGGIRDKKGKSVYSVYQELPQNDKARLLTELASKLFSSALAG</sequence>
<dbReference type="Pfam" id="PF00226">
    <property type="entry name" value="DnaJ"/>
    <property type="match status" value="1"/>
</dbReference>
<dbReference type="CDD" id="cd06257">
    <property type="entry name" value="DnaJ"/>
    <property type="match status" value="1"/>
</dbReference>
<reference evidence="3 4" key="1">
    <citation type="submission" date="2023-08" db="EMBL/GenBank/DDBJ databases">
        <title>Black Yeasts Isolated from many extreme environments.</title>
        <authorList>
            <person name="Coleine C."/>
            <person name="Stajich J.E."/>
            <person name="Selbmann L."/>
        </authorList>
    </citation>
    <scope>NUCLEOTIDE SEQUENCE [LARGE SCALE GENOMIC DNA]</scope>
    <source>
        <strain evidence="3 4">CCFEE 5910</strain>
    </source>
</reference>
<dbReference type="GO" id="GO:0051087">
    <property type="term" value="F:protein-folding chaperone binding"/>
    <property type="evidence" value="ECO:0007669"/>
    <property type="project" value="TreeGrafter"/>
</dbReference>
<dbReference type="PANTHER" id="PTHR43948">
    <property type="entry name" value="DNAJ HOMOLOG SUBFAMILY B"/>
    <property type="match status" value="1"/>
</dbReference>
<evidence type="ECO:0000259" key="2">
    <source>
        <dbReference type="PROSITE" id="PS50076"/>
    </source>
</evidence>
<comment type="caution">
    <text evidence="3">The sequence shown here is derived from an EMBL/GenBank/DDBJ whole genome shotgun (WGS) entry which is preliminary data.</text>
</comment>
<dbReference type="GO" id="GO:0005737">
    <property type="term" value="C:cytoplasm"/>
    <property type="evidence" value="ECO:0007669"/>
    <property type="project" value="TreeGrafter"/>
</dbReference>
<feature type="region of interest" description="Disordered" evidence="1">
    <location>
        <begin position="77"/>
        <end position="104"/>
    </location>
</feature>
<dbReference type="InterPro" id="IPR036869">
    <property type="entry name" value="J_dom_sf"/>
</dbReference>
<dbReference type="InterPro" id="IPR001623">
    <property type="entry name" value="DnaJ_domain"/>
</dbReference>
<name>A0AAN7Y4W9_9EURO</name>
<protein>
    <recommendedName>
        <fullName evidence="2">J domain-containing protein</fullName>
    </recommendedName>
</protein>
<dbReference type="PANTHER" id="PTHR43948:SF21">
    <property type="entry name" value="DNAJ DOMAIN-CONTAINING PROTEIN"/>
    <property type="match status" value="1"/>
</dbReference>
<evidence type="ECO:0000256" key="1">
    <source>
        <dbReference type="SAM" id="MobiDB-lite"/>
    </source>
</evidence>
<gene>
    <name evidence="3" type="ORF">LTR05_006609</name>
</gene>
<dbReference type="SMART" id="SM00271">
    <property type="entry name" value="DnaJ"/>
    <property type="match status" value="1"/>
</dbReference>
<dbReference type="Gene3D" id="1.10.287.110">
    <property type="entry name" value="DnaJ domain"/>
    <property type="match status" value="1"/>
</dbReference>
<dbReference type="GO" id="GO:0051082">
    <property type="term" value="F:unfolded protein binding"/>
    <property type="evidence" value="ECO:0007669"/>
    <property type="project" value="TreeGrafter"/>
</dbReference>
<accession>A0AAN7Y4W9</accession>